<dbReference type="GO" id="GO:0003723">
    <property type="term" value="F:RNA binding"/>
    <property type="evidence" value="ECO:0007669"/>
    <property type="project" value="UniProtKB-UniRule"/>
</dbReference>
<evidence type="ECO:0000256" key="4">
    <source>
        <dbReference type="ARBA" id="ARBA00022759"/>
    </source>
</evidence>
<dbReference type="InterPro" id="IPR036389">
    <property type="entry name" value="RNase_III_sf"/>
</dbReference>
<sequence length="451" mass="49772">MTAEMSGKRSHEAPDGQEQAWNSQKKKKQKQSQFHSPRSTNPDYHSPDSRPSQQGHPPRASEASVRRPSDQSNGCGPEMPPPPLPLHAQDPLTLLRSLLDQLTDLNTPLEPQALEHARNLHKTLYHNPRQTATVAELNARRPPSASYIPIPSTQRPFPRGPSTHTSLPPLPEVQDAELATAAFTHSSISPSASTNYERLEFLGDAYIEIIATRLIYAAFPTLPTGSAAQLRESLVNNATLASFSRGYGFGERVKVAGGEREAHKVWIKILADVFEAYVAAVILSRPADGFSVAEEWLMQLWAPRVREFEAKKVGGGSVDTEPRQRLANILLFPQLGVKLEYKETRPGQKISRNGTQLFSVGVYLTGWGYERYLLGVGEGTKKGIAEAEAARDAFVRSGEIIEEAGKIKLEEVKKKKARELEKEMQENGAGRERLGETMREENDEMGGVNAG</sequence>
<evidence type="ECO:0000313" key="12">
    <source>
        <dbReference type="Proteomes" id="UP000016924"/>
    </source>
</evidence>
<dbReference type="eggNOG" id="KOG1817">
    <property type="taxonomic scope" value="Eukaryota"/>
</dbReference>
<keyword evidence="5" id="KW-0378">Hydrolase</keyword>
<feature type="domain" description="RNase III" evidence="10">
    <location>
        <begin position="173"/>
        <end position="286"/>
    </location>
</feature>
<keyword evidence="4" id="KW-0255">Endonuclease</keyword>
<keyword evidence="3" id="KW-0540">Nuclease</keyword>
<dbReference type="PANTHER" id="PTHR11207:SF0">
    <property type="entry name" value="RIBONUCLEASE 3"/>
    <property type="match status" value="1"/>
</dbReference>
<dbReference type="GO" id="GO:0034475">
    <property type="term" value="P:U4 snRNA 3'-end processing"/>
    <property type="evidence" value="ECO:0007669"/>
    <property type="project" value="UniProtKB-ARBA"/>
</dbReference>
<dbReference type="Gene3D" id="3.30.160.20">
    <property type="match status" value="1"/>
</dbReference>
<evidence type="ECO:0000259" key="9">
    <source>
        <dbReference type="PROSITE" id="PS50137"/>
    </source>
</evidence>
<dbReference type="InterPro" id="IPR014720">
    <property type="entry name" value="dsRBD_dom"/>
</dbReference>
<dbReference type="PROSITE" id="PS00517">
    <property type="entry name" value="RNASE_3_1"/>
    <property type="match status" value="1"/>
</dbReference>
<protein>
    <recommendedName>
        <fullName evidence="2">ribonuclease III</fullName>
        <ecNumber evidence="2">3.1.26.3</ecNumber>
    </recommendedName>
</protein>
<evidence type="ECO:0000256" key="2">
    <source>
        <dbReference type="ARBA" id="ARBA00012177"/>
    </source>
</evidence>
<dbReference type="InterPro" id="IPR000999">
    <property type="entry name" value="RNase_III_dom"/>
</dbReference>
<dbReference type="OrthoDB" id="2392202at2759"/>
<name>R7YX70_CONA1</name>
<dbReference type="SUPFAM" id="SSF54768">
    <property type="entry name" value="dsRNA-binding domain-like"/>
    <property type="match status" value="1"/>
</dbReference>
<comment type="catalytic activity">
    <reaction evidence="1">
        <text>Endonucleolytic cleavage to 5'-phosphomonoester.</text>
        <dbReference type="EC" id="3.1.26.3"/>
    </reaction>
</comment>
<dbReference type="EMBL" id="JH767581">
    <property type="protein sequence ID" value="EON66497.1"/>
    <property type="molecule type" value="Genomic_DNA"/>
</dbReference>
<dbReference type="AlphaFoldDB" id="R7YX70"/>
<evidence type="ECO:0000256" key="1">
    <source>
        <dbReference type="ARBA" id="ARBA00000109"/>
    </source>
</evidence>
<dbReference type="OMA" id="TELWAPQ"/>
<evidence type="ECO:0000313" key="11">
    <source>
        <dbReference type="EMBL" id="EON66497.1"/>
    </source>
</evidence>
<dbReference type="EC" id="3.1.26.3" evidence="2"/>
<dbReference type="GO" id="GO:0034963">
    <property type="term" value="P:box C/D sno(s)RNA processing"/>
    <property type="evidence" value="ECO:0007669"/>
    <property type="project" value="UniProtKB-ARBA"/>
</dbReference>
<dbReference type="GeneID" id="19903053"/>
<dbReference type="Gene3D" id="1.10.1520.10">
    <property type="entry name" value="Ribonuclease III domain"/>
    <property type="match status" value="1"/>
</dbReference>
<feature type="region of interest" description="Disordered" evidence="8">
    <location>
        <begin position="143"/>
        <end position="164"/>
    </location>
</feature>
<dbReference type="GO" id="GO:0006364">
    <property type="term" value="P:rRNA processing"/>
    <property type="evidence" value="ECO:0007669"/>
    <property type="project" value="TreeGrafter"/>
</dbReference>
<dbReference type="SUPFAM" id="SSF69065">
    <property type="entry name" value="RNase III domain-like"/>
    <property type="match status" value="1"/>
</dbReference>
<accession>R7YX70</accession>
<dbReference type="CDD" id="cd00593">
    <property type="entry name" value="RIBOc"/>
    <property type="match status" value="1"/>
</dbReference>
<dbReference type="PROSITE" id="PS50142">
    <property type="entry name" value="RNASE_3_2"/>
    <property type="match status" value="1"/>
</dbReference>
<dbReference type="FunFam" id="1.10.1520.10:FF:000001">
    <property type="entry name" value="Ribonuclease 3"/>
    <property type="match status" value="1"/>
</dbReference>
<evidence type="ECO:0000256" key="6">
    <source>
        <dbReference type="ARBA" id="ARBA00022884"/>
    </source>
</evidence>
<dbReference type="HOGENOM" id="CLU_606924_0_0_1"/>
<feature type="region of interest" description="Disordered" evidence="8">
    <location>
        <begin position="419"/>
        <end position="451"/>
    </location>
</feature>
<dbReference type="SMART" id="SM00535">
    <property type="entry name" value="RIBOc"/>
    <property type="match status" value="1"/>
</dbReference>
<evidence type="ECO:0000256" key="3">
    <source>
        <dbReference type="ARBA" id="ARBA00022722"/>
    </source>
</evidence>
<feature type="compositionally biased region" description="Basic and acidic residues" evidence="8">
    <location>
        <begin position="1"/>
        <end position="14"/>
    </location>
</feature>
<evidence type="ECO:0000256" key="7">
    <source>
        <dbReference type="PROSITE-ProRule" id="PRU00266"/>
    </source>
</evidence>
<dbReference type="PROSITE" id="PS50137">
    <property type="entry name" value="DS_RBD"/>
    <property type="match status" value="1"/>
</dbReference>
<reference evidence="12" key="1">
    <citation type="submission" date="2012-06" db="EMBL/GenBank/DDBJ databases">
        <title>The genome sequence of Coniosporium apollinis CBS 100218.</title>
        <authorList>
            <consortium name="The Broad Institute Genome Sequencing Platform"/>
            <person name="Cuomo C."/>
            <person name="Gorbushina A."/>
            <person name="Noack S."/>
            <person name="Walker B."/>
            <person name="Young S.K."/>
            <person name="Zeng Q."/>
            <person name="Gargeya S."/>
            <person name="Fitzgerald M."/>
            <person name="Haas B."/>
            <person name="Abouelleil A."/>
            <person name="Alvarado L."/>
            <person name="Arachchi H.M."/>
            <person name="Berlin A.M."/>
            <person name="Chapman S.B."/>
            <person name="Goldberg J."/>
            <person name="Griggs A."/>
            <person name="Gujja S."/>
            <person name="Hansen M."/>
            <person name="Howarth C."/>
            <person name="Imamovic A."/>
            <person name="Larimer J."/>
            <person name="McCowan C."/>
            <person name="Montmayeur A."/>
            <person name="Murphy C."/>
            <person name="Neiman D."/>
            <person name="Pearson M."/>
            <person name="Priest M."/>
            <person name="Roberts A."/>
            <person name="Saif S."/>
            <person name="Shea T."/>
            <person name="Sisk P."/>
            <person name="Sykes S."/>
            <person name="Wortman J."/>
            <person name="Nusbaum C."/>
            <person name="Birren B."/>
        </authorList>
    </citation>
    <scope>NUCLEOTIDE SEQUENCE [LARGE SCALE GENOMIC DNA]</scope>
    <source>
        <strain evidence="12">CBS 100218</strain>
    </source>
</reference>
<keyword evidence="12" id="KW-1185">Reference proteome</keyword>
<dbReference type="PANTHER" id="PTHR11207">
    <property type="entry name" value="RIBONUCLEASE III"/>
    <property type="match status" value="1"/>
</dbReference>
<keyword evidence="6 7" id="KW-0694">RNA-binding</keyword>
<gene>
    <name evidence="11" type="ORF">W97_05742</name>
</gene>
<proteinExistence type="predicted"/>
<dbReference type="GO" id="GO:0005654">
    <property type="term" value="C:nucleoplasm"/>
    <property type="evidence" value="ECO:0007669"/>
    <property type="project" value="TreeGrafter"/>
</dbReference>
<evidence type="ECO:0000256" key="5">
    <source>
        <dbReference type="ARBA" id="ARBA00022801"/>
    </source>
</evidence>
<evidence type="ECO:0000256" key="8">
    <source>
        <dbReference type="SAM" id="MobiDB-lite"/>
    </source>
</evidence>
<dbReference type="Pfam" id="PF14622">
    <property type="entry name" value="Ribonucleas_3_3"/>
    <property type="match status" value="1"/>
</dbReference>
<dbReference type="GO" id="GO:0030847">
    <property type="term" value="P:termination of RNA polymerase II transcription, exosome-dependent"/>
    <property type="evidence" value="ECO:0007669"/>
    <property type="project" value="UniProtKB-ARBA"/>
</dbReference>
<feature type="domain" description="DRBM" evidence="9">
    <location>
        <begin position="321"/>
        <end position="394"/>
    </location>
</feature>
<dbReference type="Proteomes" id="UP000016924">
    <property type="component" value="Unassembled WGS sequence"/>
</dbReference>
<feature type="compositionally biased region" description="Polar residues" evidence="8">
    <location>
        <begin position="34"/>
        <end position="55"/>
    </location>
</feature>
<organism evidence="11 12">
    <name type="scientific">Coniosporium apollinis (strain CBS 100218)</name>
    <name type="common">Rock-inhabiting black yeast</name>
    <dbReference type="NCBI Taxonomy" id="1168221"/>
    <lineage>
        <taxon>Eukaryota</taxon>
        <taxon>Fungi</taxon>
        <taxon>Dikarya</taxon>
        <taxon>Ascomycota</taxon>
        <taxon>Pezizomycotina</taxon>
        <taxon>Dothideomycetes</taxon>
        <taxon>Dothideomycetes incertae sedis</taxon>
        <taxon>Coniosporium</taxon>
    </lineage>
</organism>
<feature type="region of interest" description="Disordered" evidence="8">
    <location>
        <begin position="1"/>
        <end position="89"/>
    </location>
</feature>
<dbReference type="GO" id="GO:0004525">
    <property type="term" value="F:ribonuclease III activity"/>
    <property type="evidence" value="ECO:0007669"/>
    <property type="project" value="UniProtKB-EC"/>
</dbReference>
<dbReference type="STRING" id="1168221.R7YX70"/>
<evidence type="ECO:0000259" key="10">
    <source>
        <dbReference type="PROSITE" id="PS50142"/>
    </source>
</evidence>
<dbReference type="RefSeq" id="XP_007781814.1">
    <property type="nucleotide sequence ID" value="XM_007783624.1"/>
</dbReference>
<feature type="compositionally biased region" description="Basic and acidic residues" evidence="8">
    <location>
        <begin position="419"/>
        <end position="440"/>
    </location>
</feature>